<evidence type="ECO:0000259" key="8">
    <source>
        <dbReference type="PROSITE" id="PS00624"/>
    </source>
</evidence>
<evidence type="ECO:0000256" key="3">
    <source>
        <dbReference type="ARBA" id="ARBA00022630"/>
    </source>
</evidence>
<sequence>MEKLAADYIIVGGGTAGLVIASRLSEEPDTSIIVLEAGKDLTQDPRVQIPALFTTIMSEADYGLSSVPQTTMKNRIIKTTQGKALGGSSAINGQAFVPATKAGIDAWASLGATSWTWESLQPYYKKSYTLQLPDAETQKHIGLDWLDTGIHGSSGPIKVSFPAQLEDPLAKAWVETFSALGFGVVRDPFSGKPLGGYSNLASVDKETKTRSYAAPAYGGPAAGRGVHILTETLAQRILFNGASTSEVVATGVEALIGGQVRTVQAKKEVILCAGAFGTPKLLELSGIGNEGLLAKLDIPVTIHNPNVGENLQDHLMTGVCFEAIDGVVTIDPLLRQESEAIEAAMQQYAEHKKGPMTIGGIQSSAFMPVFDFHASNNQRTSTMQDFIDPLLSTPDDRRKAIRDIFSQPNEPTCMMFMFLSQADMHDDTSGSFIGSSLQQGNFISLGFETNFLFSRGNVHITSADPTVQQAVDPRYFSHPLDLEIMARNLLDVERLHKVAPLSNYFKPNGRRNHGDAFLTDLESAKKYILDTAKTAYHYCGTAAMLPREKGGVVDERLKVYGTANLRICDSSIFPLIPAANIMSSVYAVAEKGADVIRGKI</sequence>
<dbReference type="Proteomes" id="UP001610334">
    <property type="component" value="Unassembled WGS sequence"/>
</dbReference>
<organism evidence="9 10">
    <name type="scientific">Aspergillus granulosus</name>
    <dbReference type="NCBI Taxonomy" id="176169"/>
    <lineage>
        <taxon>Eukaryota</taxon>
        <taxon>Fungi</taxon>
        <taxon>Dikarya</taxon>
        <taxon>Ascomycota</taxon>
        <taxon>Pezizomycotina</taxon>
        <taxon>Eurotiomycetes</taxon>
        <taxon>Eurotiomycetidae</taxon>
        <taxon>Eurotiales</taxon>
        <taxon>Aspergillaceae</taxon>
        <taxon>Aspergillus</taxon>
        <taxon>Aspergillus subgen. Nidulantes</taxon>
    </lineage>
</organism>
<dbReference type="SUPFAM" id="SSF54373">
    <property type="entry name" value="FAD-linked reductases, C-terminal domain"/>
    <property type="match status" value="1"/>
</dbReference>
<dbReference type="PROSITE" id="PS00624">
    <property type="entry name" value="GMC_OXRED_2"/>
    <property type="match status" value="1"/>
</dbReference>
<dbReference type="PANTHER" id="PTHR11552">
    <property type="entry name" value="GLUCOSE-METHANOL-CHOLINE GMC OXIDOREDUCTASE"/>
    <property type="match status" value="1"/>
</dbReference>
<keyword evidence="10" id="KW-1185">Reference proteome</keyword>
<evidence type="ECO:0000256" key="4">
    <source>
        <dbReference type="ARBA" id="ARBA00022827"/>
    </source>
</evidence>
<dbReference type="InterPro" id="IPR007867">
    <property type="entry name" value="GMC_OxRtase_C"/>
</dbReference>
<dbReference type="InterPro" id="IPR012132">
    <property type="entry name" value="GMC_OxRdtase"/>
</dbReference>
<keyword evidence="5" id="KW-0560">Oxidoreductase</keyword>
<keyword evidence="3 6" id="KW-0285">Flavoprotein</keyword>
<accession>A0ABR4GZ25</accession>
<dbReference type="PIRSF" id="PIRSF000137">
    <property type="entry name" value="Alcohol_oxidase"/>
    <property type="match status" value="1"/>
</dbReference>
<dbReference type="InterPro" id="IPR036188">
    <property type="entry name" value="FAD/NAD-bd_sf"/>
</dbReference>
<evidence type="ECO:0000256" key="6">
    <source>
        <dbReference type="RuleBase" id="RU003968"/>
    </source>
</evidence>
<name>A0ABR4GZ25_9EURO</name>
<dbReference type="PANTHER" id="PTHR11552:SF201">
    <property type="entry name" value="GLUCOSE-METHANOL-CHOLINE OXIDOREDUCTASE N-TERMINAL DOMAIN-CONTAINING PROTEIN"/>
    <property type="match status" value="1"/>
</dbReference>
<proteinExistence type="inferred from homology"/>
<keyword evidence="4 6" id="KW-0274">FAD</keyword>
<reference evidence="9 10" key="1">
    <citation type="submission" date="2024-07" db="EMBL/GenBank/DDBJ databases">
        <title>Section-level genome sequencing and comparative genomics of Aspergillus sections Usti and Cavernicolus.</title>
        <authorList>
            <consortium name="Lawrence Berkeley National Laboratory"/>
            <person name="Nybo J.L."/>
            <person name="Vesth T.C."/>
            <person name="Theobald S."/>
            <person name="Frisvad J.C."/>
            <person name="Larsen T.O."/>
            <person name="Kjaerboelling I."/>
            <person name="Rothschild-Mancinelli K."/>
            <person name="Lyhne E.K."/>
            <person name="Kogle M.E."/>
            <person name="Barry K."/>
            <person name="Clum A."/>
            <person name="Na H."/>
            <person name="Ledsgaard L."/>
            <person name="Lin J."/>
            <person name="Lipzen A."/>
            <person name="Kuo A."/>
            <person name="Riley R."/>
            <person name="Mondo S."/>
            <person name="Labutti K."/>
            <person name="Haridas S."/>
            <person name="Pangalinan J."/>
            <person name="Salamov A.A."/>
            <person name="Simmons B.A."/>
            <person name="Magnuson J.K."/>
            <person name="Chen J."/>
            <person name="Drula E."/>
            <person name="Henrissat B."/>
            <person name="Wiebenga A."/>
            <person name="Lubbers R.J."/>
            <person name="Gomes A.C."/>
            <person name="Makela M.R."/>
            <person name="Stajich J."/>
            <person name="Grigoriev I.V."/>
            <person name="Mortensen U.H."/>
            <person name="De Vries R.P."/>
            <person name="Baker S.E."/>
            <person name="Andersen M.R."/>
        </authorList>
    </citation>
    <scope>NUCLEOTIDE SEQUENCE [LARGE SCALE GENOMIC DNA]</scope>
    <source>
        <strain evidence="9 10">CBS 588.65</strain>
    </source>
</reference>
<gene>
    <name evidence="9" type="ORF">BJX63DRAFT_35274</name>
</gene>
<dbReference type="Gene3D" id="3.30.560.10">
    <property type="entry name" value="Glucose Oxidase, domain 3"/>
    <property type="match status" value="1"/>
</dbReference>
<comment type="caution">
    <text evidence="9">The sequence shown here is derived from an EMBL/GenBank/DDBJ whole genome shotgun (WGS) entry which is preliminary data.</text>
</comment>
<dbReference type="InterPro" id="IPR000172">
    <property type="entry name" value="GMC_OxRdtase_N"/>
</dbReference>
<protein>
    <submittedName>
        <fullName evidence="9">Glucose-methanol-choline oxidoreductase</fullName>
    </submittedName>
</protein>
<dbReference type="EMBL" id="JBFXLT010000112">
    <property type="protein sequence ID" value="KAL2808458.1"/>
    <property type="molecule type" value="Genomic_DNA"/>
</dbReference>
<dbReference type="PROSITE" id="PS00623">
    <property type="entry name" value="GMC_OXRED_1"/>
    <property type="match status" value="1"/>
</dbReference>
<dbReference type="Gene3D" id="3.50.50.60">
    <property type="entry name" value="FAD/NAD(P)-binding domain"/>
    <property type="match status" value="1"/>
</dbReference>
<evidence type="ECO:0000256" key="1">
    <source>
        <dbReference type="ARBA" id="ARBA00001974"/>
    </source>
</evidence>
<dbReference type="SUPFAM" id="SSF51905">
    <property type="entry name" value="FAD/NAD(P)-binding domain"/>
    <property type="match status" value="1"/>
</dbReference>
<feature type="domain" description="Glucose-methanol-choline oxidoreductase N-terminal" evidence="7">
    <location>
        <begin position="82"/>
        <end position="105"/>
    </location>
</feature>
<evidence type="ECO:0000256" key="5">
    <source>
        <dbReference type="ARBA" id="ARBA00023002"/>
    </source>
</evidence>
<evidence type="ECO:0000256" key="2">
    <source>
        <dbReference type="ARBA" id="ARBA00010790"/>
    </source>
</evidence>
<evidence type="ECO:0000259" key="7">
    <source>
        <dbReference type="PROSITE" id="PS00623"/>
    </source>
</evidence>
<evidence type="ECO:0000313" key="9">
    <source>
        <dbReference type="EMBL" id="KAL2808458.1"/>
    </source>
</evidence>
<comment type="similarity">
    <text evidence="2 6">Belongs to the GMC oxidoreductase family.</text>
</comment>
<comment type="cofactor">
    <cofactor evidence="1">
        <name>FAD</name>
        <dbReference type="ChEBI" id="CHEBI:57692"/>
    </cofactor>
</comment>
<feature type="domain" description="Glucose-methanol-choline oxidoreductase N-terminal" evidence="8">
    <location>
        <begin position="274"/>
        <end position="288"/>
    </location>
</feature>
<dbReference type="Pfam" id="PF05199">
    <property type="entry name" value="GMC_oxred_C"/>
    <property type="match status" value="1"/>
</dbReference>
<evidence type="ECO:0000313" key="10">
    <source>
        <dbReference type="Proteomes" id="UP001610334"/>
    </source>
</evidence>
<dbReference type="Pfam" id="PF00732">
    <property type="entry name" value="GMC_oxred_N"/>
    <property type="match status" value="1"/>
</dbReference>